<proteinExistence type="predicted"/>
<gene>
    <name evidence="1" type="ORF">C1645_872195</name>
</gene>
<organism evidence="1 2">
    <name type="scientific">Glomus cerebriforme</name>
    <dbReference type="NCBI Taxonomy" id="658196"/>
    <lineage>
        <taxon>Eukaryota</taxon>
        <taxon>Fungi</taxon>
        <taxon>Fungi incertae sedis</taxon>
        <taxon>Mucoromycota</taxon>
        <taxon>Glomeromycotina</taxon>
        <taxon>Glomeromycetes</taxon>
        <taxon>Glomerales</taxon>
        <taxon>Glomeraceae</taxon>
        <taxon>Glomus</taxon>
    </lineage>
</organism>
<protein>
    <submittedName>
        <fullName evidence="1">Uncharacterized protein</fullName>
    </submittedName>
</protein>
<dbReference type="AlphaFoldDB" id="A0A397TE61"/>
<comment type="caution">
    <text evidence="1">The sequence shown here is derived from an EMBL/GenBank/DDBJ whole genome shotgun (WGS) entry which is preliminary data.</text>
</comment>
<dbReference type="Proteomes" id="UP000265703">
    <property type="component" value="Unassembled WGS sequence"/>
</dbReference>
<keyword evidence="2" id="KW-1185">Reference proteome</keyword>
<dbReference type="OrthoDB" id="2417500at2759"/>
<evidence type="ECO:0000313" key="2">
    <source>
        <dbReference type="Proteomes" id="UP000265703"/>
    </source>
</evidence>
<sequence length="99" mass="11752">MSEIKEREFELFFQDKSNVTMSSYKVDPKTNLPILYLQDQKEALWIKFEETYPNGMKKTSFMTRLADCSHIKYWENLDGLYLICNDYGFEAFQDLIAIA</sequence>
<dbReference type="EMBL" id="QKYT01000048">
    <property type="protein sequence ID" value="RIA96222.1"/>
    <property type="molecule type" value="Genomic_DNA"/>
</dbReference>
<evidence type="ECO:0000313" key="1">
    <source>
        <dbReference type="EMBL" id="RIA96222.1"/>
    </source>
</evidence>
<accession>A0A397TE61</accession>
<name>A0A397TE61_9GLOM</name>
<reference evidence="1 2" key="1">
    <citation type="submission" date="2018-06" db="EMBL/GenBank/DDBJ databases">
        <title>Comparative genomics reveals the genomic features of Rhizophagus irregularis, R. cerebriforme, R. diaphanum and Gigaspora rosea, and their symbiotic lifestyle signature.</title>
        <authorList>
            <person name="Morin E."/>
            <person name="San Clemente H."/>
            <person name="Chen E.C.H."/>
            <person name="De La Providencia I."/>
            <person name="Hainaut M."/>
            <person name="Kuo A."/>
            <person name="Kohler A."/>
            <person name="Murat C."/>
            <person name="Tang N."/>
            <person name="Roy S."/>
            <person name="Loubradou J."/>
            <person name="Henrissat B."/>
            <person name="Grigoriev I.V."/>
            <person name="Corradi N."/>
            <person name="Roux C."/>
            <person name="Martin F.M."/>
        </authorList>
    </citation>
    <scope>NUCLEOTIDE SEQUENCE [LARGE SCALE GENOMIC DNA]</scope>
    <source>
        <strain evidence="1 2">DAOM 227022</strain>
    </source>
</reference>